<dbReference type="AlphaFoldDB" id="A0A8T1U2Z7"/>
<dbReference type="VEuPathDB" id="FungiDB:PC110_g11784"/>
<organism evidence="2 3">
    <name type="scientific">Phytophthora cactorum</name>
    <dbReference type="NCBI Taxonomy" id="29920"/>
    <lineage>
        <taxon>Eukaryota</taxon>
        <taxon>Sar</taxon>
        <taxon>Stramenopiles</taxon>
        <taxon>Oomycota</taxon>
        <taxon>Peronosporomycetes</taxon>
        <taxon>Peronosporales</taxon>
        <taxon>Peronosporaceae</taxon>
        <taxon>Phytophthora</taxon>
    </lineage>
</organism>
<gene>
    <name evidence="2" type="ORF">JG687_00012880</name>
</gene>
<evidence type="ECO:0000313" key="2">
    <source>
        <dbReference type="EMBL" id="KAG6952648.1"/>
    </source>
</evidence>
<dbReference type="OrthoDB" id="78581at2759"/>
<dbReference type="EMBL" id="JAENGZ010000901">
    <property type="protein sequence ID" value="KAG6952648.1"/>
    <property type="molecule type" value="Genomic_DNA"/>
</dbReference>
<name>A0A8T1U2Z7_9STRA</name>
<proteinExistence type="predicted"/>
<dbReference type="Proteomes" id="UP000688947">
    <property type="component" value="Unassembled WGS sequence"/>
</dbReference>
<sequence length="149" mass="15786">MSEVVENRPAKQDAPAAQPPTDSEGHPVREWIDTLLQAAVIAKDKQKKPVPGEVEASPATTTATTDAVDAATATAAASDTKAAVANDATPKNEDIEAEEKTEATPGPDTIAETKLEAETHDKATSASAPKRYRRPRDTDTYDIINNNAH</sequence>
<accession>A0A8T1U2Z7</accession>
<comment type="caution">
    <text evidence="2">The sequence shown here is derived from an EMBL/GenBank/DDBJ whole genome shotgun (WGS) entry which is preliminary data.</text>
</comment>
<evidence type="ECO:0000313" key="3">
    <source>
        <dbReference type="Proteomes" id="UP000688947"/>
    </source>
</evidence>
<feature type="compositionally biased region" description="Basic and acidic residues" evidence="1">
    <location>
        <begin position="90"/>
        <end position="102"/>
    </location>
</feature>
<feature type="region of interest" description="Disordered" evidence="1">
    <location>
        <begin position="1"/>
        <end position="28"/>
    </location>
</feature>
<feature type="compositionally biased region" description="Basic and acidic residues" evidence="1">
    <location>
        <begin position="1"/>
        <end position="11"/>
    </location>
</feature>
<protein>
    <submittedName>
        <fullName evidence="2">Uncharacterized protein</fullName>
    </submittedName>
</protein>
<feature type="compositionally biased region" description="Basic and acidic residues" evidence="1">
    <location>
        <begin position="111"/>
        <end position="123"/>
    </location>
</feature>
<evidence type="ECO:0000256" key="1">
    <source>
        <dbReference type="SAM" id="MobiDB-lite"/>
    </source>
</evidence>
<feature type="compositionally biased region" description="Low complexity" evidence="1">
    <location>
        <begin position="56"/>
        <end position="88"/>
    </location>
</feature>
<reference evidence="2" key="1">
    <citation type="submission" date="2021-01" db="EMBL/GenBank/DDBJ databases">
        <title>Phytophthora aleatoria, a newly-described species from Pinus radiata is distinct from Phytophthora cactorum isolates based on comparative genomics.</title>
        <authorList>
            <person name="Mcdougal R."/>
            <person name="Panda P."/>
            <person name="Williams N."/>
            <person name="Studholme D.J."/>
        </authorList>
    </citation>
    <scope>NUCLEOTIDE SEQUENCE</scope>
    <source>
        <strain evidence="2">NZFS 3830</strain>
    </source>
</reference>
<feature type="region of interest" description="Disordered" evidence="1">
    <location>
        <begin position="43"/>
        <end position="149"/>
    </location>
</feature>